<dbReference type="CDD" id="cd04728">
    <property type="entry name" value="ThiG"/>
    <property type="match status" value="1"/>
</dbReference>
<feature type="active site" description="Schiff-base intermediate with DXP" evidence="8">
    <location>
        <position position="98"/>
    </location>
</feature>
<reference evidence="10 11" key="1">
    <citation type="submission" date="2020-04" db="EMBL/GenBank/DDBJ databases">
        <title>Draft Genome Sequence of Streptomyces morookaense DSM 40503, an 8-azaguanine-producing strain.</title>
        <authorList>
            <person name="Qi J."/>
            <person name="Gao J.-M."/>
        </authorList>
    </citation>
    <scope>NUCLEOTIDE SEQUENCE [LARGE SCALE GENOMIC DNA]</scope>
    <source>
        <strain evidence="10 11">DSM 40503</strain>
    </source>
</reference>
<evidence type="ECO:0000256" key="2">
    <source>
        <dbReference type="ARBA" id="ARBA00004948"/>
    </source>
</evidence>
<feature type="binding site" evidence="8">
    <location>
        <position position="159"/>
    </location>
    <ligand>
        <name>1-deoxy-D-xylulose 5-phosphate</name>
        <dbReference type="ChEBI" id="CHEBI:57792"/>
    </ligand>
</feature>
<dbReference type="AlphaFoldDB" id="A0A7Y7B6D9"/>
<dbReference type="RefSeq" id="WP_171082974.1">
    <property type="nucleotide sequence ID" value="NZ_BNBU01000005.1"/>
</dbReference>
<dbReference type="SUPFAM" id="SSF110399">
    <property type="entry name" value="ThiG-like"/>
    <property type="match status" value="1"/>
</dbReference>
<dbReference type="Pfam" id="PF05690">
    <property type="entry name" value="ThiG"/>
    <property type="match status" value="1"/>
</dbReference>
<accession>A0A7Y7B6D9</accession>
<gene>
    <name evidence="8" type="primary">thiG</name>
    <name evidence="10" type="ORF">HG542_18895</name>
</gene>
<comment type="similarity">
    <text evidence="8">Belongs to the ThiG family.</text>
</comment>
<feature type="binding site" evidence="8">
    <location>
        <begin position="185"/>
        <end position="186"/>
    </location>
    <ligand>
        <name>1-deoxy-D-xylulose 5-phosphate</name>
        <dbReference type="ChEBI" id="CHEBI:57792"/>
    </ligand>
</feature>
<evidence type="ECO:0000313" key="10">
    <source>
        <dbReference type="EMBL" id="NVK79720.1"/>
    </source>
</evidence>
<evidence type="ECO:0000313" key="11">
    <source>
        <dbReference type="Proteomes" id="UP000587462"/>
    </source>
</evidence>
<evidence type="ECO:0000256" key="1">
    <source>
        <dbReference type="ARBA" id="ARBA00002834"/>
    </source>
</evidence>
<dbReference type="Gene3D" id="3.20.20.70">
    <property type="entry name" value="Aldolase class I"/>
    <property type="match status" value="1"/>
</dbReference>
<evidence type="ECO:0000256" key="6">
    <source>
        <dbReference type="ARBA" id="ARBA00023270"/>
    </source>
</evidence>
<keyword evidence="8" id="KW-0963">Cytoplasm</keyword>
<keyword evidence="5 8" id="KW-0784">Thiamine biosynthesis</keyword>
<dbReference type="GO" id="GO:0005737">
    <property type="term" value="C:cytoplasm"/>
    <property type="evidence" value="ECO:0007669"/>
    <property type="project" value="UniProtKB-SubCell"/>
</dbReference>
<evidence type="ECO:0000256" key="4">
    <source>
        <dbReference type="ARBA" id="ARBA00022679"/>
    </source>
</evidence>
<dbReference type="EMBL" id="JABBXF010000041">
    <property type="protein sequence ID" value="NVK79720.1"/>
    <property type="molecule type" value="Genomic_DNA"/>
</dbReference>
<comment type="caution">
    <text evidence="10">The sequence shown here is derived from an EMBL/GenBank/DDBJ whole genome shotgun (WGS) entry which is preliminary data.</text>
</comment>
<comment type="subunit">
    <text evidence="8">Homotetramer. Forms heterodimers with either ThiH or ThiS.</text>
</comment>
<feature type="binding site" evidence="8">
    <location>
        <begin position="207"/>
        <end position="208"/>
    </location>
    <ligand>
        <name>1-deoxy-D-xylulose 5-phosphate</name>
        <dbReference type="ChEBI" id="CHEBI:57792"/>
    </ligand>
</feature>
<evidence type="ECO:0000256" key="8">
    <source>
        <dbReference type="HAMAP-Rule" id="MF_00443"/>
    </source>
</evidence>
<keyword evidence="6 8" id="KW-0704">Schiff base</keyword>
<dbReference type="PANTHER" id="PTHR34266">
    <property type="entry name" value="THIAZOLE SYNTHASE"/>
    <property type="match status" value="1"/>
</dbReference>
<dbReference type="GO" id="GO:1990107">
    <property type="term" value="F:thiazole synthase activity"/>
    <property type="evidence" value="ECO:0007669"/>
    <property type="project" value="UniProtKB-EC"/>
</dbReference>
<comment type="catalytic activity">
    <reaction evidence="7 8">
        <text>[ThiS sulfur-carrier protein]-C-terminal-Gly-aminoethanethioate + 2-iminoacetate + 1-deoxy-D-xylulose 5-phosphate = [ThiS sulfur-carrier protein]-C-terminal Gly-Gly + 2-[(2R,5Z)-2-carboxy-4-methylthiazol-5(2H)-ylidene]ethyl phosphate + 2 H2O + H(+)</text>
        <dbReference type="Rhea" id="RHEA:26297"/>
        <dbReference type="Rhea" id="RHEA-COMP:12909"/>
        <dbReference type="Rhea" id="RHEA-COMP:19908"/>
        <dbReference type="ChEBI" id="CHEBI:15377"/>
        <dbReference type="ChEBI" id="CHEBI:15378"/>
        <dbReference type="ChEBI" id="CHEBI:57792"/>
        <dbReference type="ChEBI" id="CHEBI:62899"/>
        <dbReference type="ChEBI" id="CHEBI:77846"/>
        <dbReference type="ChEBI" id="CHEBI:90778"/>
        <dbReference type="ChEBI" id="CHEBI:232372"/>
        <dbReference type="EC" id="2.8.1.10"/>
    </reaction>
</comment>
<organism evidence="10 11">
    <name type="scientific">Streptomyces morookaense</name>
    <name type="common">Streptoverticillium morookaense</name>
    <dbReference type="NCBI Taxonomy" id="1970"/>
    <lineage>
        <taxon>Bacteria</taxon>
        <taxon>Bacillati</taxon>
        <taxon>Actinomycetota</taxon>
        <taxon>Actinomycetes</taxon>
        <taxon>Kitasatosporales</taxon>
        <taxon>Streptomycetaceae</taxon>
        <taxon>Streptomyces</taxon>
    </lineage>
</organism>
<name>A0A7Y7B6D9_STRMO</name>
<proteinExistence type="inferred from homology"/>
<dbReference type="InterPro" id="IPR008867">
    <property type="entry name" value="ThiG"/>
</dbReference>
<dbReference type="HAMAP" id="MF_00443">
    <property type="entry name" value="ThiG"/>
    <property type="match status" value="1"/>
</dbReference>
<protein>
    <recommendedName>
        <fullName evidence="3 8">Thiazole synthase</fullName>
        <ecNumber evidence="3 8">2.8.1.10</ecNumber>
    </recommendedName>
</protein>
<evidence type="ECO:0000256" key="3">
    <source>
        <dbReference type="ARBA" id="ARBA00011960"/>
    </source>
</evidence>
<comment type="function">
    <text evidence="1 8">Catalyzes the rearrangement of 1-deoxy-D-xylulose 5-phosphate (DXP) to produce the thiazole phosphate moiety of thiamine. Sulfur is provided by the thiocarboxylate moiety of the carrier protein ThiS. In vitro, sulfur can be provided by H(2)S.</text>
</comment>
<dbReference type="InterPro" id="IPR013785">
    <property type="entry name" value="Aldolase_TIM"/>
</dbReference>
<keyword evidence="11" id="KW-1185">Reference proteome</keyword>
<feature type="domain" description="Thiazole synthase ThiG" evidence="9">
    <location>
        <begin position="8"/>
        <end position="250"/>
    </location>
</feature>
<dbReference type="UniPathway" id="UPA00060"/>
<sequence length="267" mass="27963">MADDLFTIADTPFTSRLIMGTGGAPSLDVLERALLASGTELTTVAMRRLDATVQGSVLSVLERHDIRVLPNTAGCFTAGEAVLTARLAREALGTEWVKLEVIADERTLLPDPIELLDAAEILVDDGFTVLPYTNDDPVLARKLEDVGCAAIMPLGSPIGSGLGIRNPHNFQLITERASVPVILDAGAGTASDAALAMELGCSAVMLASAVTRAQEPVLMAEAMRHAVDAGRLAYRAGRIPRRHFATASSPTAGVAVLDPERPAFGAA</sequence>
<comment type="subcellular location">
    <subcellularLocation>
        <location evidence="8">Cytoplasm</location>
    </subcellularLocation>
</comment>
<evidence type="ECO:0000259" key="9">
    <source>
        <dbReference type="Pfam" id="PF05690"/>
    </source>
</evidence>
<dbReference type="EC" id="2.8.1.10" evidence="3 8"/>
<keyword evidence="4 8" id="KW-0808">Transferase</keyword>
<dbReference type="GO" id="GO:0009229">
    <property type="term" value="P:thiamine diphosphate biosynthetic process"/>
    <property type="evidence" value="ECO:0007669"/>
    <property type="project" value="UniProtKB-UniRule"/>
</dbReference>
<dbReference type="InterPro" id="IPR033983">
    <property type="entry name" value="Thiazole_synthase_ThiG"/>
</dbReference>
<evidence type="ECO:0000256" key="5">
    <source>
        <dbReference type="ARBA" id="ARBA00022977"/>
    </source>
</evidence>
<comment type="pathway">
    <text evidence="2 8">Cofactor biosynthesis; thiamine diphosphate biosynthesis.</text>
</comment>
<dbReference type="Proteomes" id="UP000587462">
    <property type="component" value="Unassembled WGS sequence"/>
</dbReference>
<dbReference type="PANTHER" id="PTHR34266:SF2">
    <property type="entry name" value="THIAZOLE SYNTHASE"/>
    <property type="match status" value="1"/>
</dbReference>
<evidence type="ECO:0000256" key="7">
    <source>
        <dbReference type="ARBA" id="ARBA00049897"/>
    </source>
</evidence>